<dbReference type="AlphaFoldDB" id="A0A318SKI0"/>
<dbReference type="InterPro" id="IPR009679">
    <property type="entry name" value="Phage_186_CII-like"/>
</dbReference>
<evidence type="ECO:0000313" key="2">
    <source>
        <dbReference type="Proteomes" id="UP000247540"/>
    </source>
</evidence>
<dbReference type="Pfam" id="PF06892">
    <property type="entry name" value="Phage_CP76"/>
    <property type="match status" value="1"/>
</dbReference>
<keyword evidence="2" id="KW-1185">Reference proteome</keyword>
<name>A0A318SKI0_9BURK</name>
<proteinExistence type="predicted"/>
<reference evidence="1 2" key="1">
    <citation type="submission" date="2018-06" db="EMBL/GenBank/DDBJ databases">
        <title>Genomic Encyclopedia of Type Strains, Phase III (KMG-III): the genomes of soil and plant-associated and newly described type strains.</title>
        <authorList>
            <person name="Whitman W."/>
        </authorList>
    </citation>
    <scope>NUCLEOTIDE SEQUENCE [LARGE SCALE GENOMIC DNA]</scope>
    <source>
        <strain evidence="1 2">CECT 7646</strain>
    </source>
</reference>
<accession>A0A318SKI0</accession>
<evidence type="ECO:0000313" key="1">
    <source>
        <dbReference type="EMBL" id="PYE79473.1"/>
    </source>
</evidence>
<gene>
    <name evidence="1" type="ORF">DFQ15_102206</name>
</gene>
<evidence type="ECO:0008006" key="3">
    <source>
        <dbReference type="Google" id="ProtNLM"/>
    </source>
</evidence>
<dbReference type="GO" id="GO:0003677">
    <property type="term" value="F:DNA binding"/>
    <property type="evidence" value="ECO:0007669"/>
    <property type="project" value="InterPro"/>
</dbReference>
<sequence length="176" mass="18519">MSMPHAFAYVANEAVPDTPLGQDPGDAAYQTAHGYPGGIVALAARMGVSAGTLTHKVNPANTTHHLSLREAVDLQFFSGNAAVLHAMAARLGYTCVRAMPDQAGGDPVEALVRQQIAHADFTRQYGDAVLRLQEGRPPSTNDMRRCAEYAGDAMAAINDALAALRGKLPAAPEVAR</sequence>
<dbReference type="EMBL" id="QJTC01000002">
    <property type="protein sequence ID" value="PYE79473.1"/>
    <property type="molecule type" value="Genomic_DNA"/>
</dbReference>
<organism evidence="1 2">
    <name type="scientific">Xylophilus ampelinus</name>
    <dbReference type="NCBI Taxonomy" id="54067"/>
    <lineage>
        <taxon>Bacteria</taxon>
        <taxon>Pseudomonadati</taxon>
        <taxon>Pseudomonadota</taxon>
        <taxon>Betaproteobacteria</taxon>
        <taxon>Burkholderiales</taxon>
        <taxon>Xylophilus</taxon>
    </lineage>
</organism>
<comment type="caution">
    <text evidence="1">The sequence shown here is derived from an EMBL/GenBank/DDBJ whole genome shotgun (WGS) entry which is preliminary data.</text>
</comment>
<protein>
    <recommendedName>
        <fullName evidence="3">Phage regulatory protein CII</fullName>
    </recommendedName>
</protein>
<dbReference type="Proteomes" id="UP000247540">
    <property type="component" value="Unassembled WGS sequence"/>
</dbReference>